<gene>
    <name evidence="1" type="ORF">Vadar_010571</name>
</gene>
<organism evidence="1 2">
    <name type="scientific">Vaccinium darrowii</name>
    <dbReference type="NCBI Taxonomy" id="229202"/>
    <lineage>
        <taxon>Eukaryota</taxon>
        <taxon>Viridiplantae</taxon>
        <taxon>Streptophyta</taxon>
        <taxon>Embryophyta</taxon>
        <taxon>Tracheophyta</taxon>
        <taxon>Spermatophyta</taxon>
        <taxon>Magnoliopsida</taxon>
        <taxon>eudicotyledons</taxon>
        <taxon>Gunneridae</taxon>
        <taxon>Pentapetalae</taxon>
        <taxon>asterids</taxon>
        <taxon>Ericales</taxon>
        <taxon>Ericaceae</taxon>
        <taxon>Vaccinioideae</taxon>
        <taxon>Vaccinieae</taxon>
        <taxon>Vaccinium</taxon>
    </lineage>
</organism>
<name>A0ACB7XQM9_9ERIC</name>
<proteinExistence type="predicted"/>
<evidence type="ECO:0000313" key="1">
    <source>
        <dbReference type="EMBL" id="KAH7842914.1"/>
    </source>
</evidence>
<evidence type="ECO:0000313" key="2">
    <source>
        <dbReference type="Proteomes" id="UP000828048"/>
    </source>
</evidence>
<protein>
    <submittedName>
        <fullName evidence="1">Uncharacterized protein</fullName>
    </submittedName>
</protein>
<reference evidence="1 2" key="1">
    <citation type="journal article" date="2021" name="Hortic Res">
        <title>High-quality reference genome and annotation aids understanding of berry development for evergreen blueberry (Vaccinium darrowii).</title>
        <authorList>
            <person name="Yu J."/>
            <person name="Hulse-Kemp A.M."/>
            <person name="Babiker E."/>
            <person name="Staton M."/>
        </authorList>
    </citation>
    <scope>NUCLEOTIDE SEQUENCE [LARGE SCALE GENOMIC DNA]</scope>
    <source>
        <strain evidence="2">cv. NJ 8807/NJ 8810</strain>
        <tissue evidence="1">Young leaf</tissue>
    </source>
</reference>
<dbReference type="Proteomes" id="UP000828048">
    <property type="component" value="Chromosome 1"/>
</dbReference>
<comment type="caution">
    <text evidence="1">The sequence shown here is derived from an EMBL/GenBank/DDBJ whole genome shotgun (WGS) entry which is preliminary data.</text>
</comment>
<keyword evidence="2" id="KW-1185">Reference proteome</keyword>
<accession>A0ACB7XQM9</accession>
<sequence length="406" mass="44506">MLAKESAGPNFDLPEEVLEVLPSDPFEQLDVARKITSIALSTRVSALELEASVLRSNLTEKDGIIADLKTQIEELDASLSDSNDKLAQAADEKESLMRDNALLSNQVRKLNRDVSKLEIFKKTLMQSLQEDDDGSAGGSKVTAIHMSSQASLSSQSLAGDDDTLPPSRTSPIRSQFSEIGNSYGEDQETDAPRPRVSQGLLLVSQTSTPRFTPSVSPPSLSASVSPTRTSKPPSPRRHSISISTARGMHDDTSSVFSSAPSSQHSSMSSLEAGSQSGRTRVDGKEFFRQVRSRLSYEQFGAFLANVKELNSHKQTKEETLQKADEIFGPDNKDLYAIFEGLITHLKVGFLAVVGNRIRTAMVLDGYTCRGGKSWLRQLPTRELYALLFTGYAFYHYGTRHEPLNVT</sequence>
<dbReference type="EMBL" id="CM037151">
    <property type="protein sequence ID" value="KAH7842914.1"/>
    <property type="molecule type" value="Genomic_DNA"/>
</dbReference>